<evidence type="ECO:0000313" key="2">
    <source>
        <dbReference type="EMBL" id="MFD2795468.1"/>
    </source>
</evidence>
<proteinExistence type="predicted"/>
<keyword evidence="2" id="KW-0540">Nuclease</keyword>
<evidence type="ECO:0000256" key="1">
    <source>
        <dbReference type="SAM" id="MobiDB-lite"/>
    </source>
</evidence>
<keyword evidence="3" id="KW-1185">Reference proteome</keyword>
<reference evidence="3" key="1">
    <citation type="journal article" date="2019" name="Int. J. Syst. Evol. Microbiol.">
        <title>The Global Catalogue of Microorganisms (GCM) 10K type strain sequencing project: providing services to taxonomists for standard genome sequencing and annotation.</title>
        <authorList>
            <consortium name="The Broad Institute Genomics Platform"/>
            <consortium name="The Broad Institute Genome Sequencing Center for Infectious Disease"/>
            <person name="Wu L."/>
            <person name="Ma J."/>
        </authorList>
    </citation>
    <scope>NUCLEOTIDE SEQUENCE [LARGE SCALE GENOMIC DNA]</scope>
    <source>
        <strain evidence="3">CCM 7044</strain>
    </source>
</reference>
<dbReference type="GO" id="GO:0004519">
    <property type="term" value="F:endonuclease activity"/>
    <property type="evidence" value="ECO:0007669"/>
    <property type="project" value="UniProtKB-KW"/>
</dbReference>
<dbReference type="RefSeq" id="WP_377185576.1">
    <property type="nucleotide sequence ID" value="NZ_JBHUOG010000002.1"/>
</dbReference>
<dbReference type="CDD" id="cd00085">
    <property type="entry name" value="HNHc"/>
    <property type="match status" value="1"/>
</dbReference>
<gene>
    <name evidence="2" type="ORF">ACFS27_18060</name>
</gene>
<feature type="compositionally biased region" description="Pro residues" evidence="1">
    <location>
        <begin position="138"/>
        <end position="148"/>
    </location>
</feature>
<keyword evidence="2" id="KW-0255">Endonuclease</keyword>
<dbReference type="EMBL" id="JBHUOG010000002">
    <property type="protein sequence ID" value="MFD2795468.1"/>
    <property type="molecule type" value="Genomic_DNA"/>
</dbReference>
<feature type="region of interest" description="Disordered" evidence="1">
    <location>
        <begin position="111"/>
        <end position="148"/>
    </location>
</feature>
<sequence>MFLTCDTPAVWGDLDHIQPFDHDHASQPQGTPGQTRAQNLQPLCRKHHLLKTHAGWGVVRDPVSGVTTWVAPTGHVHDRRPTVLDLRVALDQVDPDTSYDLTLRALTGRSLPRPYATTEPGVVPTETGPTDTARTRPTGPPVTRRPPF</sequence>
<protein>
    <submittedName>
        <fullName evidence="2">HNH endonuclease signature motif containing protein</fullName>
    </submittedName>
</protein>
<organism evidence="2 3">
    <name type="scientific">Promicromonospora vindobonensis</name>
    <dbReference type="NCBI Taxonomy" id="195748"/>
    <lineage>
        <taxon>Bacteria</taxon>
        <taxon>Bacillati</taxon>
        <taxon>Actinomycetota</taxon>
        <taxon>Actinomycetes</taxon>
        <taxon>Micrococcales</taxon>
        <taxon>Promicromonosporaceae</taxon>
        <taxon>Promicromonospora</taxon>
    </lineage>
</organism>
<name>A0ABW5VUW3_9MICO</name>
<accession>A0ABW5VUW3</accession>
<evidence type="ECO:0000313" key="3">
    <source>
        <dbReference type="Proteomes" id="UP001597479"/>
    </source>
</evidence>
<dbReference type="Proteomes" id="UP001597479">
    <property type="component" value="Unassembled WGS sequence"/>
</dbReference>
<comment type="caution">
    <text evidence="2">The sequence shown here is derived from an EMBL/GenBank/DDBJ whole genome shotgun (WGS) entry which is preliminary data.</text>
</comment>
<dbReference type="InterPro" id="IPR003615">
    <property type="entry name" value="HNH_nuc"/>
</dbReference>
<keyword evidence="2" id="KW-0378">Hydrolase</keyword>